<dbReference type="SUPFAM" id="SSF51735">
    <property type="entry name" value="NAD(P)-binding Rossmann-fold domains"/>
    <property type="match status" value="1"/>
</dbReference>
<reference evidence="5" key="1">
    <citation type="journal article" date="2019" name="Int. J. Syst. Evol. Microbiol.">
        <title>The Global Catalogue of Microorganisms (GCM) 10K type strain sequencing project: providing services to taxonomists for standard genome sequencing and annotation.</title>
        <authorList>
            <consortium name="The Broad Institute Genomics Platform"/>
            <consortium name="The Broad Institute Genome Sequencing Center for Infectious Disease"/>
            <person name="Wu L."/>
            <person name="Ma J."/>
        </authorList>
    </citation>
    <scope>NUCLEOTIDE SEQUENCE [LARGE SCALE GENOMIC DNA]</scope>
    <source>
        <strain evidence="5">IBRC 10765</strain>
    </source>
</reference>
<sequence>MRVLITGGSGFLGQALCRDLLLQGHKVVIHSREPERQKRRQPDLNVEWVATLQDIHGDVDAVINLTGANLFTLPWTDKRKATLWRSRVDHTQALVDWMLQRPVRPQVFLSGSAVGIYGDAGDTTLNEQSPAGQDWAAELVQAWERAALQAETEGIRTVLLRTGLVLGEGGLLQPLLPLFRLGLGGSLGRGQFWYSWIHLDDWVAATVALLGTPTAQGPYNLTAPHPVRYAEFAQTLGKTLHRPVWLTPPQWALGLLLGQRAQLMLSSTRALPERLKAEGFHWQHETVAAALLAIVDA</sequence>
<dbReference type="PANTHER" id="PTHR11092">
    <property type="entry name" value="SUGAR NUCLEOTIDE EPIMERASE RELATED"/>
    <property type="match status" value="1"/>
</dbReference>
<dbReference type="Proteomes" id="UP001595617">
    <property type="component" value="Unassembled WGS sequence"/>
</dbReference>
<dbReference type="InterPro" id="IPR013549">
    <property type="entry name" value="DUF1731"/>
</dbReference>
<proteinExistence type="inferred from homology"/>
<evidence type="ECO:0000313" key="5">
    <source>
        <dbReference type="Proteomes" id="UP001595617"/>
    </source>
</evidence>
<accession>A0ABV7ZTE9</accession>
<dbReference type="PANTHER" id="PTHR11092:SF0">
    <property type="entry name" value="EPIMERASE FAMILY PROTEIN SDR39U1"/>
    <property type="match status" value="1"/>
</dbReference>
<gene>
    <name evidence="4" type="ORF">ACFOOG_01430</name>
</gene>
<comment type="caution">
    <text evidence="4">The sequence shown here is derived from an EMBL/GenBank/DDBJ whole genome shotgun (WGS) entry which is preliminary data.</text>
</comment>
<feature type="domain" description="DUF1731" evidence="3">
    <location>
        <begin position="249"/>
        <end position="293"/>
    </location>
</feature>
<organism evidence="4 5">
    <name type="scientific">Saccharospirillum mangrovi</name>
    <dbReference type="NCBI Taxonomy" id="2161747"/>
    <lineage>
        <taxon>Bacteria</taxon>
        <taxon>Pseudomonadati</taxon>
        <taxon>Pseudomonadota</taxon>
        <taxon>Gammaproteobacteria</taxon>
        <taxon>Oceanospirillales</taxon>
        <taxon>Saccharospirillaceae</taxon>
        <taxon>Saccharospirillum</taxon>
    </lineage>
</organism>
<dbReference type="InterPro" id="IPR010099">
    <property type="entry name" value="SDR39U1"/>
</dbReference>
<evidence type="ECO:0000259" key="3">
    <source>
        <dbReference type="Pfam" id="PF08338"/>
    </source>
</evidence>
<dbReference type="Gene3D" id="3.40.50.720">
    <property type="entry name" value="NAD(P)-binding Rossmann-like Domain"/>
    <property type="match status" value="1"/>
</dbReference>
<dbReference type="InterPro" id="IPR036291">
    <property type="entry name" value="NAD(P)-bd_dom_sf"/>
</dbReference>
<comment type="similarity">
    <text evidence="1">Belongs to the NAD(P)-dependent epimerase/dehydratase family. SDR39U1 subfamily.</text>
</comment>
<feature type="domain" description="NAD-dependent epimerase/dehydratase" evidence="2">
    <location>
        <begin position="3"/>
        <end position="220"/>
    </location>
</feature>
<keyword evidence="5" id="KW-1185">Reference proteome</keyword>
<evidence type="ECO:0000256" key="1">
    <source>
        <dbReference type="ARBA" id="ARBA00009353"/>
    </source>
</evidence>
<dbReference type="Pfam" id="PF08338">
    <property type="entry name" value="DUF1731"/>
    <property type="match status" value="1"/>
</dbReference>
<dbReference type="InterPro" id="IPR001509">
    <property type="entry name" value="Epimerase_deHydtase"/>
</dbReference>
<name>A0ABV7ZTE9_9GAMM</name>
<dbReference type="NCBIfam" id="TIGR01777">
    <property type="entry name" value="yfcH"/>
    <property type="match status" value="1"/>
</dbReference>
<dbReference type="Pfam" id="PF01370">
    <property type="entry name" value="Epimerase"/>
    <property type="match status" value="1"/>
</dbReference>
<dbReference type="RefSeq" id="WP_380692642.1">
    <property type="nucleotide sequence ID" value="NZ_JBHRYR010000002.1"/>
</dbReference>
<protein>
    <submittedName>
        <fullName evidence="4">TIGR01777 family oxidoreductase</fullName>
    </submittedName>
</protein>
<evidence type="ECO:0000313" key="4">
    <source>
        <dbReference type="EMBL" id="MFC3851480.1"/>
    </source>
</evidence>
<dbReference type="EMBL" id="JBHRYR010000002">
    <property type="protein sequence ID" value="MFC3851480.1"/>
    <property type="molecule type" value="Genomic_DNA"/>
</dbReference>
<evidence type="ECO:0000259" key="2">
    <source>
        <dbReference type="Pfam" id="PF01370"/>
    </source>
</evidence>